<dbReference type="Gene3D" id="6.10.140.2030">
    <property type="match status" value="1"/>
</dbReference>
<dbReference type="AlphaFoldDB" id="A0AAD8ED33"/>
<dbReference type="GO" id="GO:0000184">
    <property type="term" value="P:nuclear-transcribed mRNA catabolic process, nonsense-mediated decay"/>
    <property type="evidence" value="ECO:0007669"/>
    <property type="project" value="UniProtKB-KW"/>
</dbReference>
<keyword evidence="4" id="KW-0507">mRNA processing</keyword>
<reference evidence="8" key="1">
    <citation type="journal article" date="2023" name="IScience">
        <title>Live-bearing cockroach genome reveals convergent evolutionary mechanisms linked to viviparity in insects and beyond.</title>
        <authorList>
            <person name="Fouks B."/>
            <person name="Harrison M.C."/>
            <person name="Mikhailova A.A."/>
            <person name="Marchal E."/>
            <person name="English S."/>
            <person name="Carruthers M."/>
            <person name="Jennings E.C."/>
            <person name="Chiamaka E.L."/>
            <person name="Frigard R.A."/>
            <person name="Pippel M."/>
            <person name="Attardo G.M."/>
            <person name="Benoit J.B."/>
            <person name="Bornberg-Bauer E."/>
            <person name="Tobe S.S."/>
        </authorList>
    </citation>
    <scope>NUCLEOTIDE SEQUENCE</scope>
    <source>
        <strain evidence="8">Stay&amp;Tobe</strain>
    </source>
</reference>
<proteinExistence type="inferred from homology"/>
<gene>
    <name evidence="8" type="ORF">L9F63_002832</name>
</gene>
<evidence type="ECO:0000256" key="3">
    <source>
        <dbReference type="ARBA" id="ARBA00022490"/>
    </source>
</evidence>
<evidence type="ECO:0000256" key="1">
    <source>
        <dbReference type="ARBA" id="ARBA00004496"/>
    </source>
</evidence>
<comment type="similarity">
    <text evidence="2">Belongs to the DCP1 family.</text>
</comment>
<dbReference type="GO" id="GO:0031087">
    <property type="term" value="P:deadenylation-independent decapping of nuclear-transcribed mRNA"/>
    <property type="evidence" value="ECO:0007669"/>
    <property type="project" value="TreeGrafter"/>
</dbReference>
<dbReference type="EMBL" id="JASPKZ010007278">
    <property type="protein sequence ID" value="KAJ9585372.1"/>
    <property type="molecule type" value="Genomic_DNA"/>
</dbReference>
<protein>
    <recommendedName>
        <fullName evidence="7">mRNA-decapping enzyme C-terminal domain-containing protein</fullName>
    </recommendedName>
</protein>
<dbReference type="Gene3D" id="2.30.29.30">
    <property type="entry name" value="Pleckstrin-homology domain (PH domain)/Phosphotyrosine-binding domain (PTB)"/>
    <property type="match status" value="1"/>
</dbReference>
<keyword evidence="3" id="KW-0963">Cytoplasm</keyword>
<comment type="subcellular location">
    <subcellularLocation>
        <location evidence="1">Cytoplasm</location>
    </subcellularLocation>
</comment>
<keyword evidence="9" id="KW-1185">Reference proteome</keyword>
<dbReference type="SUPFAM" id="SSF50729">
    <property type="entry name" value="PH domain-like"/>
    <property type="match status" value="1"/>
</dbReference>
<keyword evidence="5" id="KW-0866">Nonsense-mediated mRNA decay</keyword>
<sequence>MADVTELRMNVAALSRVDPYAKDIIETATHVALYTFNADGNEWEKTDVEGALFVYSRNGDPFHSILIMNRLNTQNLVEPVTQGLDLQVQEPFLLYRNTSCRIFGIWFYDKDECIRIASVLEDLIKESEMNKKVADKVAMKNKRSGDNVDICTMLSKAQENYNSNKNQTLSKNAAPEESKPEMPQGVVDFFAKASGGATHFPTDKVTKPPAIYESAGLFVGHPQQRTAGVELINDTSDSQLKPLLQRLMSNPAHTVEHIEKQQRSVTPQSEATSTSKRNKAKPQSNRDGKVITSATFKARPVSSGNTTESVKSRPGNIFVAKTNTDTSTGLVENGMSFLRISSPTSSQHIAPFMGLQIGTSNSAPVDSTPDQRCLSAPLCSGVDTPQKPALMPPTMFTSSSAGKENPNKLEIGNTTPLVHNSVITSMKQELSSAASISSATVLQEEVLAIKPEPLTRNQLLQAVSYLLKHDPEFINKLHEAYVKSFTEMVM</sequence>
<evidence type="ECO:0000256" key="5">
    <source>
        <dbReference type="ARBA" id="ARBA00023161"/>
    </source>
</evidence>
<evidence type="ECO:0000256" key="4">
    <source>
        <dbReference type="ARBA" id="ARBA00022664"/>
    </source>
</evidence>
<dbReference type="GO" id="GO:0000932">
    <property type="term" value="C:P-body"/>
    <property type="evidence" value="ECO:0007669"/>
    <property type="project" value="TreeGrafter"/>
</dbReference>
<dbReference type="GO" id="GO:0006397">
    <property type="term" value="P:mRNA processing"/>
    <property type="evidence" value="ECO:0007669"/>
    <property type="project" value="UniProtKB-KW"/>
</dbReference>
<feature type="region of interest" description="Disordered" evidence="6">
    <location>
        <begin position="161"/>
        <end position="181"/>
    </location>
</feature>
<dbReference type="GO" id="GO:0008047">
    <property type="term" value="F:enzyme activator activity"/>
    <property type="evidence" value="ECO:0007669"/>
    <property type="project" value="InterPro"/>
</dbReference>
<reference evidence="8" key="2">
    <citation type="submission" date="2023-05" db="EMBL/GenBank/DDBJ databases">
        <authorList>
            <person name="Fouks B."/>
        </authorList>
    </citation>
    <scope>NUCLEOTIDE SEQUENCE</scope>
    <source>
        <strain evidence="8">Stay&amp;Tobe</strain>
        <tissue evidence="8">Testes</tissue>
    </source>
</reference>
<feature type="region of interest" description="Disordered" evidence="6">
    <location>
        <begin position="256"/>
        <end position="292"/>
    </location>
</feature>
<feature type="compositionally biased region" description="Polar residues" evidence="6">
    <location>
        <begin position="263"/>
        <end position="283"/>
    </location>
</feature>
<dbReference type="Pfam" id="PF06058">
    <property type="entry name" value="DCP1"/>
    <property type="match status" value="1"/>
</dbReference>
<dbReference type="Pfam" id="PF16741">
    <property type="entry name" value="mRNA_decap_C"/>
    <property type="match status" value="1"/>
</dbReference>
<dbReference type="GO" id="GO:0003729">
    <property type="term" value="F:mRNA binding"/>
    <property type="evidence" value="ECO:0007669"/>
    <property type="project" value="TreeGrafter"/>
</dbReference>
<dbReference type="Proteomes" id="UP001233999">
    <property type="component" value="Unassembled WGS sequence"/>
</dbReference>
<evidence type="ECO:0000313" key="8">
    <source>
        <dbReference type="EMBL" id="KAJ9585372.1"/>
    </source>
</evidence>
<organism evidence="8 9">
    <name type="scientific">Diploptera punctata</name>
    <name type="common">Pacific beetle cockroach</name>
    <dbReference type="NCBI Taxonomy" id="6984"/>
    <lineage>
        <taxon>Eukaryota</taxon>
        <taxon>Metazoa</taxon>
        <taxon>Ecdysozoa</taxon>
        <taxon>Arthropoda</taxon>
        <taxon>Hexapoda</taxon>
        <taxon>Insecta</taxon>
        <taxon>Pterygota</taxon>
        <taxon>Neoptera</taxon>
        <taxon>Polyneoptera</taxon>
        <taxon>Dictyoptera</taxon>
        <taxon>Blattodea</taxon>
        <taxon>Blaberoidea</taxon>
        <taxon>Blaberidae</taxon>
        <taxon>Diplopterinae</taxon>
        <taxon>Diploptera</taxon>
    </lineage>
</organism>
<comment type="caution">
    <text evidence="8">The sequence shown here is derived from an EMBL/GenBank/DDBJ whole genome shotgun (WGS) entry which is preliminary data.</text>
</comment>
<feature type="domain" description="mRNA-decapping enzyme C-terminal" evidence="7">
    <location>
        <begin position="452"/>
        <end position="488"/>
    </location>
</feature>
<dbReference type="InterPro" id="IPR031953">
    <property type="entry name" value="mRNA_decap_C"/>
</dbReference>
<dbReference type="PANTHER" id="PTHR16290">
    <property type="entry name" value="TRANSCRIPTION FACTOR SMIF DECAPPING ENZYME DCP1"/>
    <property type="match status" value="1"/>
</dbReference>
<evidence type="ECO:0000256" key="6">
    <source>
        <dbReference type="SAM" id="MobiDB-lite"/>
    </source>
</evidence>
<dbReference type="InterPro" id="IPR010334">
    <property type="entry name" value="Dcp1"/>
</dbReference>
<name>A0AAD8ED33_DIPPU</name>
<evidence type="ECO:0000313" key="9">
    <source>
        <dbReference type="Proteomes" id="UP001233999"/>
    </source>
</evidence>
<dbReference type="InterPro" id="IPR011993">
    <property type="entry name" value="PH-like_dom_sf"/>
</dbReference>
<dbReference type="PANTHER" id="PTHR16290:SF0">
    <property type="entry name" value="DECAPPING PROTEIN 1, ISOFORM A"/>
    <property type="match status" value="1"/>
</dbReference>
<feature type="compositionally biased region" description="Polar residues" evidence="6">
    <location>
        <begin position="161"/>
        <end position="171"/>
    </location>
</feature>
<accession>A0AAD8ED33</accession>
<evidence type="ECO:0000259" key="7">
    <source>
        <dbReference type="Pfam" id="PF16741"/>
    </source>
</evidence>
<evidence type="ECO:0000256" key="2">
    <source>
        <dbReference type="ARBA" id="ARBA00008778"/>
    </source>
</evidence>
<dbReference type="GO" id="GO:0000290">
    <property type="term" value="P:deadenylation-dependent decapping of nuclear-transcribed mRNA"/>
    <property type="evidence" value="ECO:0007669"/>
    <property type="project" value="InterPro"/>
</dbReference>
<dbReference type="CDD" id="cd09804">
    <property type="entry name" value="Dcp1"/>
    <property type="match status" value="1"/>
</dbReference>